<sequence length="131" mass="14473">METFVMVLITLTLLVIVLHWGSRCSFRTGQNAALRYKVAIATSMASGADKFNGIQICKSTAKLTRTIFSIQTWEAVQSRSSLWLELSSPCNMLLAVTNTSKVPIHGETYAFSKPMHTWSGLDSMNQEGLVV</sequence>
<evidence type="ECO:0000313" key="3">
    <source>
        <dbReference type="Proteomes" id="UP000822688"/>
    </source>
</evidence>
<feature type="signal peptide" evidence="1">
    <location>
        <begin position="1"/>
        <end position="21"/>
    </location>
</feature>
<feature type="chain" id="PRO_5035886924" evidence="1">
    <location>
        <begin position="22"/>
        <end position="131"/>
    </location>
</feature>
<dbReference type="EMBL" id="CM026421">
    <property type="protein sequence ID" value="KAG0591052.1"/>
    <property type="molecule type" value="Genomic_DNA"/>
</dbReference>
<organism evidence="2 3">
    <name type="scientific">Ceratodon purpureus</name>
    <name type="common">Fire moss</name>
    <name type="synonym">Dicranum purpureum</name>
    <dbReference type="NCBI Taxonomy" id="3225"/>
    <lineage>
        <taxon>Eukaryota</taxon>
        <taxon>Viridiplantae</taxon>
        <taxon>Streptophyta</taxon>
        <taxon>Embryophyta</taxon>
        <taxon>Bryophyta</taxon>
        <taxon>Bryophytina</taxon>
        <taxon>Bryopsida</taxon>
        <taxon>Dicranidae</taxon>
        <taxon>Pseudoditrichales</taxon>
        <taxon>Ditrichaceae</taxon>
        <taxon>Ceratodon</taxon>
    </lineage>
</organism>
<dbReference type="AlphaFoldDB" id="A0A8T0J758"/>
<name>A0A8T0J758_CERPU</name>
<keyword evidence="3" id="KW-1185">Reference proteome</keyword>
<dbReference type="Proteomes" id="UP000822688">
    <property type="component" value="Chromosome 1"/>
</dbReference>
<evidence type="ECO:0000313" key="2">
    <source>
        <dbReference type="EMBL" id="KAG0591052.1"/>
    </source>
</evidence>
<accession>A0A8T0J758</accession>
<reference evidence="2" key="1">
    <citation type="submission" date="2020-06" db="EMBL/GenBank/DDBJ databases">
        <title>WGS assembly of Ceratodon purpureus strain R40.</title>
        <authorList>
            <person name="Carey S.B."/>
            <person name="Jenkins J."/>
            <person name="Shu S."/>
            <person name="Lovell J.T."/>
            <person name="Sreedasyam A."/>
            <person name="Maumus F."/>
            <person name="Tiley G.P."/>
            <person name="Fernandez-Pozo N."/>
            <person name="Barry K."/>
            <person name="Chen C."/>
            <person name="Wang M."/>
            <person name="Lipzen A."/>
            <person name="Daum C."/>
            <person name="Saski C.A."/>
            <person name="Payton A.C."/>
            <person name="Mcbreen J.C."/>
            <person name="Conrad R.E."/>
            <person name="Kollar L.M."/>
            <person name="Olsson S."/>
            <person name="Huttunen S."/>
            <person name="Landis J.B."/>
            <person name="Wickett N.J."/>
            <person name="Johnson M.G."/>
            <person name="Rensing S.A."/>
            <person name="Grimwood J."/>
            <person name="Schmutz J."/>
            <person name="Mcdaniel S.F."/>
        </authorList>
    </citation>
    <scope>NUCLEOTIDE SEQUENCE</scope>
    <source>
        <strain evidence="2">R40</strain>
    </source>
</reference>
<keyword evidence="1" id="KW-0732">Signal</keyword>
<evidence type="ECO:0000256" key="1">
    <source>
        <dbReference type="SAM" id="SignalP"/>
    </source>
</evidence>
<proteinExistence type="predicted"/>
<comment type="caution">
    <text evidence="2">The sequence shown here is derived from an EMBL/GenBank/DDBJ whole genome shotgun (WGS) entry which is preliminary data.</text>
</comment>
<protein>
    <submittedName>
        <fullName evidence="2">Uncharacterized protein</fullName>
    </submittedName>
</protein>
<gene>
    <name evidence="2" type="ORF">KC19_1G145600</name>
</gene>